<dbReference type="Proteomes" id="UP000713596">
    <property type="component" value="Unassembled WGS sequence"/>
</dbReference>
<keyword evidence="6" id="KW-0479">Metal-binding</keyword>
<feature type="binding site" evidence="6">
    <location>
        <position position="21"/>
    </location>
    <ligand>
        <name>(6S)-5-formyl-5,6,7,8-tetrahydrofolate</name>
        <dbReference type="ChEBI" id="CHEBI:57457"/>
    </ligand>
</feature>
<name>A0A948T1P9_9FIRM</name>
<evidence type="ECO:0000259" key="8">
    <source>
        <dbReference type="PROSITE" id="PS51709"/>
    </source>
</evidence>
<comment type="function">
    <text evidence="6">Exhibits a very high intrinsic GTPase hydrolysis rate. Involved in the addition of a carboxymethylaminomethyl (cmnm) group at the wobble position (U34) of certain tRNAs, forming tRNA-cmnm(5)s(2)U34.</text>
</comment>
<gene>
    <name evidence="6 9" type="primary">mnmE</name>
    <name evidence="6" type="synonym">trmE</name>
    <name evidence="9" type="ORF">H9882_02620</name>
</gene>
<keyword evidence="6" id="KW-0378">Hydrolase</keyword>
<dbReference type="InterPro" id="IPR018948">
    <property type="entry name" value="GTP-bd_TrmE_N"/>
</dbReference>
<comment type="cofactor">
    <cofactor evidence="6">
        <name>K(+)</name>
        <dbReference type="ChEBI" id="CHEBI:29103"/>
    </cofactor>
    <text evidence="6">Binds 1 potassium ion per subunit.</text>
</comment>
<dbReference type="GO" id="GO:0003924">
    <property type="term" value="F:GTPase activity"/>
    <property type="evidence" value="ECO:0007669"/>
    <property type="project" value="UniProtKB-UniRule"/>
</dbReference>
<keyword evidence="6" id="KW-0460">Magnesium</keyword>
<feature type="binding site" evidence="6">
    <location>
        <begin position="274"/>
        <end position="277"/>
    </location>
    <ligand>
        <name>GTP</name>
        <dbReference type="ChEBI" id="CHEBI:37565"/>
    </ligand>
</feature>
<organism evidence="9 10">
    <name type="scientific">Candidatus Allofournierella pullistercoris</name>
    <dbReference type="NCBI Taxonomy" id="2838597"/>
    <lineage>
        <taxon>Bacteria</taxon>
        <taxon>Bacillati</taxon>
        <taxon>Bacillota</taxon>
        <taxon>Clostridia</taxon>
        <taxon>Eubacteriales</taxon>
        <taxon>Oscillospiraceae</taxon>
        <taxon>Allofournierella</taxon>
    </lineage>
</organism>
<evidence type="ECO:0000256" key="5">
    <source>
        <dbReference type="ARBA" id="ARBA00023134"/>
    </source>
</evidence>
<keyword evidence="4 6" id="KW-0630">Potassium</keyword>
<evidence type="ECO:0000256" key="4">
    <source>
        <dbReference type="ARBA" id="ARBA00022958"/>
    </source>
</evidence>
<dbReference type="PANTHER" id="PTHR42714">
    <property type="entry name" value="TRNA MODIFICATION GTPASE GTPBP3"/>
    <property type="match status" value="1"/>
</dbReference>
<reference evidence="9" key="1">
    <citation type="journal article" date="2021" name="PeerJ">
        <title>Extensive microbial diversity within the chicken gut microbiome revealed by metagenomics and culture.</title>
        <authorList>
            <person name="Gilroy R."/>
            <person name="Ravi A."/>
            <person name="Getino M."/>
            <person name="Pursley I."/>
            <person name="Horton D.L."/>
            <person name="Alikhan N.F."/>
            <person name="Baker D."/>
            <person name="Gharbi K."/>
            <person name="Hall N."/>
            <person name="Watson M."/>
            <person name="Adriaenssens E.M."/>
            <person name="Foster-Nyarko E."/>
            <person name="Jarju S."/>
            <person name="Secka A."/>
            <person name="Antonio M."/>
            <person name="Oren A."/>
            <person name="Chaudhuri R.R."/>
            <person name="La Ragione R."/>
            <person name="Hildebrand F."/>
            <person name="Pallen M.J."/>
        </authorList>
    </citation>
    <scope>NUCLEOTIDE SEQUENCE</scope>
    <source>
        <strain evidence="9">B5_2728</strain>
    </source>
</reference>
<protein>
    <recommendedName>
        <fullName evidence="6">tRNA modification GTPase MnmE</fullName>
        <ecNumber evidence="6">3.6.-.-</ecNumber>
    </recommendedName>
</protein>
<dbReference type="PROSITE" id="PS51709">
    <property type="entry name" value="G_TRME"/>
    <property type="match status" value="1"/>
</dbReference>
<feature type="binding site" evidence="6">
    <location>
        <begin position="249"/>
        <end position="255"/>
    </location>
    <ligand>
        <name>GTP</name>
        <dbReference type="ChEBI" id="CHEBI:37565"/>
    </ligand>
</feature>
<dbReference type="InterPro" id="IPR027266">
    <property type="entry name" value="TrmE/GcvT-like"/>
</dbReference>
<dbReference type="GO" id="GO:0005525">
    <property type="term" value="F:GTP binding"/>
    <property type="evidence" value="ECO:0007669"/>
    <property type="project" value="UniProtKB-UniRule"/>
</dbReference>
<feature type="binding site" evidence="6">
    <location>
        <position position="249"/>
    </location>
    <ligand>
        <name>K(+)</name>
        <dbReference type="ChEBI" id="CHEBI:29103"/>
    </ligand>
</feature>
<dbReference type="AlphaFoldDB" id="A0A948T1P9"/>
<feature type="binding site" evidence="6">
    <location>
        <begin position="230"/>
        <end position="235"/>
    </location>
    <ligand>
        <name>GTP</name>
        <dbReference type="ChEBI" id="CHEBI:37565"/>
    </ligand>
</feature>
<keyword evidence="5 6" id="KW-0342">GTP-binding</keyword>
<accession>A0A948T1P9</accession>
<feature type="binding site" evidence="6">
    <location>
        <position position="255"/>
    </location>
    <ligand>
        <name>Mg(2+)</name>
        <dbReference type="ChEBI" id="CHEBI:18420"/>
    </ligand>
</feature>
<dbReference type="Pfam" id="PF10396">
    <property type="entry name" value="TrmE_N"/>
    <property type="match status" value="1"/>
</dbReference>
<evidence type="ECO:0000256" key="2">
    <source>
        <dbReference type="ARBA" id="ARBA00022694"/>
    </source>
</evidence>
<dbReference type="SUPFAM" id="SSF52540">
    <property type="entry name" value="P-loop containing nucleoside triphosphate hydrolases"/>
    <property type="match status" value="1"/>
</dbReference>
<sequence length="455" mass="48653">MHTTIVALATPPGAGGIAVVRLSGSDSYAVAEQVFRPINPEKKVREAKGYTAMFGHFVQDGVVLDEVVALFFRGPRSYTGEDVVELSCHGGMVIAQTLISACIKAGAQPAAPGEYTQRAVLNGRMTLTQAEGVMDLISAAGRQGAALAQSALNGSLAKTIQGHRQKLLELAGHLAAWVDFPEEDVPQLEQSNLLQVLNEVRQGMTALVDGYGAGAVLRQGVDVAIVGSPNVGKSTLLNWLAGFERAIVTPIAGTTRDVVEQAVMLADIRMNLFDTAGIRQTDDVVEAEGIRRSHSKMEQAGLVLAMFDTSRPLTDEDRELAKLCGNYRAIALLNKADLQPVWDKQELEAHFGAVVEISAATEQGKQDLEQAVRQVLGVDKLDYSLPCLVSQRQLAAAVSAQQALEQAIQAQRDGFGLDAVSVCLDDALEALYQLSGEQASEQVIEEVFSKFCVGK</sequence>
<proteinExistence type="inferred from homology"/>
<comment type="caution">
    <text evidence="6">Lacks conserved residue(s) required for the propagation of feature annotation.</text>
</comment>
<comment type="similarity">
    <text evidence="1 6 7">Belongs to the TRAFAC class TrmE-Era-EngA-EngB-Septin-like GTPase superfamily. TrmE GTPase family.</text>
</comment>
<dbReference type="InterPro" id="IPR004520">
    <property type="entry name" value="GTPase_MnmE"/>
</dbReference>
<comment type="subunit">
    <text evidence="6">Homodimer. Heterotetramer of two MnmE and two MnmG subunits.</text>
</comment>
<dbReference type="Gene3D" id="3.40.50.300">
    <property type="entry name" value="P-loop containing nucleotide triphosphate hydrolases"/>
    <property type="match status" value="1"/>
</dbReference>
<dbReference type="InterPro" id="IPR006073">
    <property type="entry name" value="GTP-bd"/>
</dbReference>
<dbReference type="InterPro" id="IPR027417">
    <property type="entry name" value="P-loop_NTPase"/>
</dbReference>
<dbReference type="GO" id="GO:0030488">
    <property type="term" value="P:tRNA methylation"/>
    <property type="evidence" value="ECO:0007669"/>
    <property type="project" value="TreeGrafter"/>
</dbReference>
<dbReference type="CDD" id="cd14858">
    <property type="entry name" value="TrmE_N"/>
    <property type="match status" value="1"/>
</dbReference>
<comment type="subcellular location">
    <subcellularLocation>
        <location evidence="6">Cytoplasm</location>
    </subcellularLocation>
</comment>
<evidence type="ECO:0000256" key="3">
    <source>
        <dbReference type="ARBA" id="ARBA00022741"/>
    </source>
</evidence>
<dbReference type="InterPro" id="IPR031168">
    <property type="entry name" value="G_TrmE"/>
</dbReference>
<feature type="binding site" evidence="6">
    <location>
        <position position="230"/>
    </location>
    <ligand>
        <name>K(+)</name>
        <dbReference type="ChEBI" id="CHEBI:29103"/>
    </ligand>
</feature>
<dbReference type="Gene3D" id="3.30.1360.120">
    <property type="entry name" value="Probable tRNA modification gtpase trme, domain 1"/>
    <property type="match status" value="1"/>
</dbReference>
<dbReference type="PANTHER" id="PTHR42714:SF2">
    <property type="entry name" value="TRNA MODIFICATION GTPASE GTPBP3, MITOCHONDRIAL"/>
    <property type="match status" value="1"/>
</dbReference>
<keyword evidence="3 6" id="KW-0547">Nucleotide-binding</keyword>
<feature type="binding site" evidence="6">
    <location>
        <position position="254"/>
    </location>
    <ligand>
        <name>K(+)</name>
        <dbReference type="ChEBI" id="CHEBI:29103"/>
    </ligand>
</feature>
<keyword evidence="6" id="KW-0963">Cytoplasm</keyword>
<feature type="binding site" evidence="6">
    <location>
        <position position="455"/>
    </location>
    <ligand>
        <name>(6S)-5-formyl-5,6,7,8-tetrahydrofolate</name>
        <dbReference type="ChEBI" id="CHEBI:57457"/>
    </ligand>
</feature>
<feature type="binding site" evidence="6">
    <location>
        <position position="124"/>
    </location>
    <ligand>
        <name>(6S)-5-formyl-5,6,7,8-tetrahydrofolate</name>
        <dbReference type="ChEBI" id="CHEBI:57457"/>
    </ligand>
</feature>
<comment type="caution">
    <text evidence="9">The sequence shown here is derived from an EMBL/GenBank/DDBJ whole genome shotgun (WGS) entry which is preliminary data.</text>
</comment>
<dbReference type="InterPro" id="IPR005225">
    <property type="entry name" value="Small_GTP-bd"/>
</dbReference>
<feature type="binding site" evidence="6">
    <location>
        <position position="234"/>
    </location>
    <ligand>
        <name>Mg(2+)</name>
        <dbReference type="ChEBI" id="CHEBI:18420"/>
    </ligand>
</feature>
<dbReference type="Pfam" id="PF12631">
    <property type="entry name" value="MnmE_helical"/>
    <property type="match status" value="1"/>
</dbReference>
<keyword evidence="2 6" id="KW-0819">tRNA processing</keyword>
<dbReference type="CDD" id="cd04164">
    <property type="entry name" value="trmE"/>
    <property type="match status" value="1"/>
</dbReference>
<feature type="binding site" evidence="6">
    <location>
        <begin position="334"/>
        <end position="337"/>
    </location>
    <ligand>
        <name>GTP</name>
        <dbReference type="ChEBI" id="CHEBI:37565"/>
    </ligand>
</feature>
<evidence type="ECO:0000256" key="1">
    <source>
        <dbReference type="ARBA" id="ARBA00011043"/>
    </source>
</evidence>
<dbReference type="GO" id="GO:0046872">
    <property type="term" value="F:metal ion binding"/>
    <property type="evidence" value="ECO:0007669"/>
    <property type="project" value="UniProtKB-KW"/>
</dbReference>
<dbReference type="NCBIfam" id="TIGR00231">
    <property type="entry name" value="small_GTP"/>
    <property type="match status" value="1"/>
</dbReference>
<evidence type="ECO:0000313" key="10">
    <source>
        <dbReference type="Proteomes" id="UP000713596"/>
    </source>
</evidence>
<feature type="domain" description="TrmE-type G" evidence="8">
    <location>
        <begin position="220"/>
        <end position="377"/>
    </location>
</feature>
<dbReference type="Gene3D" id="1.20.120.430">
    <property type="entry name" value="tRNA modification GTPase MnmE domain 2"/>
    <property type="match status" value="1"/>
</dbReference>
<feature type="binding site" evidence="6">
    <location>
        <position position="251"/>
    </location>
    <ligand>
        <name>K(+)</name>
        <dbReference type="ChEBI" id="CHEBI:29103"/>
    </ligand>
</feature>
<dbReference type="EC" id="3.6.-.-" evidence="6"/>
<dbReference type="HAMAP" id="MF_00379">
    <property type="entry name" value="GTPase_MnmE"/>
    <property type="match status" value="1"/>
</dbReference>
<dbReference type="Pfam" id="PF01926">
    <property type="entry name" value="MMR_HSR1"/>
    <property type="match status" value="1"/>
</dbReference>
<dbReference type="NCBIfam" id="TIGR00450">
    <property type="entry name" value="mnmE_trmE_thdF"/>
    <property type="match status" value="1"/>
</dbReference>
<dbReference type="EMBL" id="JAHLFP010000018">
    <property type="protein sequence ID" value="MBU3805770.1"/>
    <property type="molecule type" value="Genomic_DNA"/>
</dbReference>
<dbReference type="GO" id="GO:0002098">
    <property type="term" value="P:tRNA wobble uridine modification"/>
    <property type="evidence" value="ECO:0007669"/>
    <property type="project" value="TreeGrafter"/>
</dbReference>
<feature type="binding site" evidence="6">
    <location>
        <position position="85"/>
    </location>
    <ligand>
        <name>(6S)-5-formyl-5,6,7,8-tetrahydrofolate</name>
        <dbReference type="ChEBI" id="CHEBI:57457"/>
    </ligand>
</feature>
<evidence type="ECO:0000256" key="7">
    <source>
        <dbReference type="RuleBase" id="RU003313"/>
    </source>
</evidence>
<dbReference type="InterPro" id="IPR025867">
    <property type="entry name" value="MnmE_helical"/>
</dbReference>
<dbReference type="InterPro" id="IPR027368">
    <property type="entry name" value="MnmE_dom2"/>
</dbReference>
<dbReference type="GO" id="GO:0005829">
    <property type="term" value="C:cytosol"/>
    <property type="evidence" value="ECO:0007669"/>
    <property type="project" value="TreeGrafter"/>
</dbReference>
<evidence type="ECO:0000313" key="9">
    <source>
        <dbReference type="EMBL" id="MBU3805770.1"/>
    </source>
</evidence>
<evidence type="ECO:0000256" key="6">
    <source>
        <dbReference type="HAMAP-Rule" id="MF_00379"/>
    </source>
</evidence>
<reference evidence="9" key="2">
    <citation type="submission" date="2021-04" db="EMBL/GenBank/DDBJ databases">
        <authorList>
            <person name="Gilroy R."/>
        </authorList>
    </citation>
    <scope>NUCLEOTIDE SEQUENCE</scope>
    <source>
        <strain evidence="9">B5_2728</strain>
    </source>
</reference>